<evidence type="ECO:0000313" key="3">
    <source>
        <dbReference type="Proteomes" id="UP001163624"/>
    </source>
</evidence>
<evidence type="ECO:0000313" key="2">
    <source>
        <dbReference type="EMBL" id="WAI50176.1"/>
    </source>
</evidence>
<organism evidence="2 3">
    <name type="scientific">Pseudomonas triclosanedens</name>
    <dbReference type="NCBI Taxonomy" id="2961893"/>
    <lineage>
        <taxon>Bacteria</taxon>
        <taxon>Pseudomonadati</taxon>
        <taxon>Pseudomonadota</taxon>
        <taxon>Gammaproteobacteria</taxon>
        <taxon>Pseudomonadales</taxon>
        <taxon>Pseudomonadaceae</taxon>
        <taxon>Pseudomonas</taxon>
    </lineage>
</organism>
<evidence type="ECO:0000256" key="1">
    <source>
        <dbReference type="SAM" id="Phobius"/>
    </source>
</evidence>
<gene>
    <name evidence="2" type="ORF">OU419_02590</name>
</gene>
<keyword evidence="1" id="KW-0812">Transmembrane</keyword>
<protein>
    <recommendedName>
        <fullName evidence="4">Transmembrane protein</fullName>
    </recommendedName>
</protein>
<evidence type="ECO:0008006" key="4">
    <source>
        <dbReference type="Google" id="ProtNLM"/>
    </source>
</evidence>
<keyword evidence="3" id="KW-1185">Reference proteome</keyword>
<name>A0ABY6ZZK0_9PSED</name>
<keyword evidence="1" id="KW-1133">Transmembrane helix</keyword>
<reference evidence="2" key="1">
    <citation type="submission" date="2022-11" db="EMBL/GenBank/DDBJ databases">
        <title>Pseudomonas triclosanedens sp. nov., a triclosan degrader isolated from activated sludge.</title>
        <authorList>
            <person name="Yin Y."/>
            <person name="Lu Z."/>
        </authorList>
    </citation>
    <scope>NUCLEOTIDE SEQUENCE</scope>
    <source>
        <strain evidence="2">ZM23</strain>
    </source>
</reference>
<proteinExistence type="predicted"/>
<keyword evidence="1" id="KW-0472">Membrane</keyword>
<accession>A0ABY6ZZK0</accession>
<feature type="transmembrane region" description="Helical" evidence="1">
    <location>
        <begin position="79"/>
        <end position="101"/>
    </location>
</feature>
<dbReference type="RefSeq" id="WP_268172942.1">
    <property type="nucleotide sequence ID" value="NZ_CP113432.1"/>
</dbReference>
<sequence length="104" mass="10887">MNMFMQNLARFAGCLLAGLLLSAASLPVLMLIGRFDWIAALAASGKPLAHLALVALPGALWESLSGVADAAHNPDVRSFLELCTGVAQSGLLLAVAIYRLAVRK</sequence>
<dbReference type="Proteomes" id="UP001163624">
    <property type="component" value="Chromosome"/>
</dbReference>
<dbReference type="EMBL" id="CP113432">
    <property type="protein sequence ID" value="WAI50176.1"/>
    <property type="molecule type" value="Genomic_DNA"/>
</dbReference>